<organism evidence="1 2">
    <name type="scientific">Stemphylium lycopersici</name>
    <name type="common">Tomato gray leaf spot disease fungus</name>
    <name type="synonym">Thyrospora lycopersici</name>
    <dbReference type="NCBI Taxonomy" id="183478"/>
    <lineage>
        <taxon>Eukaryota</taxon>
        <taxon>Fungi</taxon>
        <taxon>Dikarya</taxon>
        <taxon>Ascomycota</taxon>
        <taxon>Pezizomycotina</taxon>
        <taxon>Dothideomycetes</taxon>
        <taxon>Pleosporomycetidae</taxon>
        <taxon>Pleosporales</taxon>
        <taxon>Pleosporineae</taxon>
        <taxon>Pleosporaceae</taxon>
        <taxon>Stemphylium</taxon>
    </lineage>
</organism>
<name>A0A364MWY2_STELY</name>
<keyword evidence="2" id="KW-1185">Reference proteome</keyword>
<sequence>MATPPPQGRIDAALLECAINVEALFKIPTLTRVSSANGGSTRRKAAPGQCGSLDEVETHRIALEIPAFDLKIARISAYRRHKPFIQLAESGKVECGRRGYPDALEPPPGLTNLACISPQGLMEEIWSGWWSVLTYMHMAAHACPCRPACLTAKREGYSRTYKFVQPPGLGSRGTAITSLDHSILARTRSHFLRLHKIPIFFSVHCAYSPLNSSSQYQSFANMLFTTITTSFLFAASATAAALPWPAKPHVYAPAQNLDKLAKLFPQSELASPENLELKYVVLGIGTQNYTCEASDDSVAPGTTGAFGKKKPKVYVEGNININSATLYDIGTKLNNDWMAKWKISSIAPLALSLHEWAPQLVDISLRAQGFQHVAGHHFFADVEGTNTPTFAFDKLSAPFPMTQVAKIGATAAPAHACPGKNGLPAVSWLYLQHKEGITQGGINTVYRVETAGGNKPDTCKGMPAAWEVKYAAQYWVYGPKQ</sequence>
<dbReference type="PANTHER" id="PTHR35567:SF1">
    <property type="entry name" value="CONSERVED FUNGAL PROTEIN (AFU_ORTHOLOGUE AFUA_1G14230)"/>
    <property type="match status" value="1"/>
</dbReference>
<accession>A0A364MWY2</accession>
<reference evidence="2" key="1">
    <citation type="submission" date="2018-05" db="EMBL/GenBank/DDBJ databases">
        <title>Draft genome sequence of Stemphylium lycopersici strain CIDEFI 213.</title>
        <authorList>
            <person name="Medina R."/>
            <person name="Franco M.E.E."/>
            <person name="Lucentini C.G."/>
            <person name="Saparrat M.C.N."/>
            <person name="Balatti P.A."/>
        </authorList>
    </citation>
    <scope>NUCLEOTIDE SEQUENCE [LARGE SCALE GENOMIC DNA]</scope>
    <source>
        <strain evidence="2">CIDEFI 213</strain>
    </source>
</reference>
<evidence type="ECO:0000313" key="1">
    <source>
        <dbReference type="EMBL" id="RAR06064.1"/>
    </source>
</evidence>
<dbReference type="Proteomes" id="UP000249619">
    <property type="component" value="Unassembled WGS sequence"/>
</dbReference>
<dbReference type="AlphaFoldDB" id="A0A364MWY2"/>
<gene>
    <name evidence="1" type="ORF">DDE83_007133</name>
</gene>
<proteinExistence type="predicted"/>
<protein>
    <submittedName>
        <fullName evidence="1">Malate dehydrogenase protein</fullName>
    </submittedName>
</protein>
<dbReference type="Pfam" id="PF11937">
    <property type="entry name" value="DUF3455"/>
    <property type="match status" value="1"/>
</dbReference>
<evidence type="ECO:0000313" key="2">
    <source>
        <dbReference type="Proteomes" id="UP000249619"/>
    </source>
</evidence>
<dbReference type="EMBL" id="QGDH01000122">
    <property type="protein sequence ID" value="RAR06064.1"/>
    <property type="molecule type" value="Genomic_DNA"/>
</dbReference>
<dbReference type="InterPro" id="IPR021851">
    <property type="entry name" value="DUF3455"/>
</dbReference>
<comment type="caution">
    <text evidence="1">The sequence shown here is derived from an EMBL/GenBank/DDBJ whole genome shotgun (WGS) entry which is preliminary data.</text>
</comment>
<dbReference type="PANTHER" id="PTHR35567">
    <property type="entry name" value="MALATE DEHYDROGENASE (AFU_ORTHOLOGUE AFUA_2G13800)"/>
    <property type="match status" value="1"/>
</dbReference>